<evidence type="ECO:0000313" key="1">
    <source>
        <dbReference type="EMBL" id="EMB17438.1"/>
    </source>
</evidence>
<name>M2B6T3_9BACT</name>
<dbReference type="AlphaFoldDB" id="M2B6T3"/>
<keyword evidence="2" id="KW-1185">Reference proteome</keyword>
<dbReference type="EMBL" id="ANMO01000097">
    <property type="protein sequence ID" value="EMB17438.1"/>
    <property type="molecule type" value="Genomic_DNA"/>
</dbReference>
<dbReference type="PATRIC" id="fig|1263867.3.peg.2100"/>
<sequence>MLRNEVFVSRQQLEVRSQLSNAEPGRSLTSSAERVSRQRCLSIFVREFRNGTLCSMLVSIPTTYVMRDFLARDFN</sequence>
<organism evidence="1 2">
    <name type="scientific">Rhodopirellula europaea 6C</name>
    <dbReference type="NCBI Taxonomy" id="1263867"/>
    <lineage>
        <taxon>Bacteria</taxon>
        <taxon>Pseudomonadati</taxon>
        <taxon>Planctomycetota</taxon>
        <taxon>Planctomycetia</taxon>
        <taxon>Pirellulales</taxon>
        <taxon>Pirellulaceae</taxon>
        <taxon>Rhodopirellula</taxon>
    </lineage>
</organism>
<evidence type="ECO:0000313" key="2">
    <source>
        <dbReference type="Proteomes" id="UP000011529"/>
    </source>
</evidence>
<gene>
    <name evidence="1" type="ORF">RE6C_01976</name>
</gene>
<proteinExistence type="predicted"/>
<reference evidence="1" key="2">
    <citation type="journal article" date="2013" name="Mar. Genomics">
        <title>Expression of sulfatases in Rhodopirellula baltica and the diversity of sulfatases in the genus Rhodopirellula.</title>
        <authorList>
            <person name="Wegner C.E."/>
            <person name="Richter-Heitmann T."/>
            <person name="Klindworth A."/>
            <person name="Klockow C."/>
            <person name="Richter M."/>
            <person name="Achstetter T."/>
            <person name="Glockner F.O."/>
            <person name="Harder J."/>
        </authorList>
    </citation>
    <scope>NUCLEOTIDE SEQUENCE [LARGE SCALE GENOMIC DNA]</scope>
    <source>
        <strain evidence="1">6C</strain>
    </source>
</reference>
<reference evidence="1" key="1">
    <citation type="submission" date="2012-11" db="EMBL/GenBank/DDBJ databases">
        <title>Permanent draft genomes of Rhodopirellula europaea strain SH398 and 6C.</title>
        <authorList>
            <person name="Richter M."/>
            <person name="Richter-Heitmann T."/>
            <person name="Frank C."/>
            <person name="Harder J."/>
            <person name="Glockner F.O."/>
        </authorList>
    </citation>
    <scope>NUCLEOTIDE SEQUENCE</scope>
    <source>
        <strain evidence="1">6C</strain>
    </source>
</reference>
<protein>
    <submittedName>
        <fullName evidence="1">Uncharacterized protein</fullName>
    </submittedName>
</protein>
<comment type="caution">
    <text evidence="1">The sequence shown here is derived from an EMBL/GenBank/DDBJ whole genome shotgun (WGS) entry which is preliminary data.</text>
</comment>
<dbReference type="Proteomes" id="UP000011529">
    <property type="component" value="Unassembled WGS sequence"/>
</dbReference>
<accession>M2B6T3</accession>